<gene>
    <name evidence="1" type="ORF">JTE90_025322</name>
</gene>
<evidence type="ECO:0000313" key="1">
    <source>
        <dbReference type="EMBL" id="KAG8192058.1"/>
    </source>
</evidence>
<proteinExistence type="predicted"/>
<evidence type="ECO:0000313" key="2">
    <source>
        <dbReference type="Proteomes" id="UP000827092"/>
    </source>
</evidence>
<keyword evidence="2" id="KW-1185">Reference proteome</keyword>
<reference evidence="1 2" key="1">
    <citation type="journal article" date="2022" name="Nat. Ecol. Evol.">
        <title>A masculinizing supergene underlies an exaggerated male reproductive morph in a spider.</title>
        <authorList>
            <person name="Hendrickx F."/>
            <person name="De Corte Z."/>
            <person name="Sonet G."/>
            <person name="Van Belleghem S.M."/>
            <person name="Kostlbacher S."/>
            <person name="Vangestel C."/>
        </authorList>
    </citation>
    <scope>NUCLEOTIDE SEQUENCE [LARGE SCALE GENOMIC DNA]</scope>
    <source>
        <strain evidence="1">W744_W776</strain>
    </source>
</reference>
<protein>
    <submittedName>
        <fullName evidence="1">Uncharacterized protein</fullName>
    </submittedName>
</protein>
<dbReference type="AlphaFoldDB" id="A0AAV6V860"/>
<dbReference type="Proteomes" id="UP000827092">
    <property type="component" value="Unassembled WGS sequence"/>
</dbReference>
<accession>A0AAV6V860</accession>
<dbReference type="EMBL" id="JAFNEN010000146">
    <property type="protein sequence ID" value="KAG8192058.1"/>
    <property type="molecule type" value="Genomic_DNA"/>
</dbReference>
<name>A0AAV6V860_9ARAC</name>
<organism evidence="1 2">
    <name type="scientific">Oedothorax gibbosus</name>
    <dbReference type="NCBI Taxonomy" id="931172"/>
    <lineage>
        <taxon>Eukaryota</taxon>
        <taxon>Metazoa</taxon>
        <taxon>Ecdysozoa</taxon>
        <taxon>Arthropoda</taxon>
        <taxon>Chelicerata</taxon>
        <taxon>Arachnida</taxon>
        <taxon>Araneae</taxon>
        <taxon>Araneomorphae</taxon>
        <taxon>Entelegynae</taxon>
        <taxon>Araneoidea</taxon>
        <taxon>Linyphiidae</taxon>
        <taxon>Erigoninae</taxon>
        <taxon>Oedothorax</taxon>
    </lineage>
</organism>
<comment type="caution">
    <text evidence="1">The sequence shown here is derived from an EMBL/GenBank/DDBJ whole genome shotgun (WGS) entry which is preliminary data.</text>
</comment>
<sequence length="481" mass="56257">MGYRSQMRKRIERKQCPKDQHRCDEICDDSMGLLASYRATYSQNQIPMMPQHGYVNNCNNSADSIRWLDSWPIRRNFERQSKWAVFGRVYECFNPDTENPFSQVSMRTLANKTQEMKTDCERKGNSVYLPKGKKYVPCIGGMRRGFFGRTSPTNVSWAFTTVSKIKQENQSYVGGYLILSSTPLKTCRKADRSKFHAWYEERKSEPFNFQEEMLLYCRYVTIASACMASYRAHHIPETKIAMMPQHGYVNIATTVLIPSRVSLRGPIATEFRYDGSKWAYTIRYFPFRNDGKLLFPLCKTCCIEINKRPVSIGDEDRPSLGQGDGRGEDYEVYHFKESSTDLSDRTLTPSSRLNKKLPVGQQNALQKEDKAAYITAYQENEGIQLKPRTYCPKSWPKKMWVTDVSFQRKKNSLILNFDMMNRLVREFDQDTTVDLVNPSKICRDPKRRIVYNREEVKKYRIVYTKESYRMITRRFPLGIRG</sequence>